<evidence type="ECO:0000256" key="1">
    <source>
        <dbReference type="ARBA" id="ARBA00001966"/>
    </source>
</evidence>
<evidence type="ECO:0000256" key="6">
    <source>
        <dbReference type="ARBA" id="ARBA00015940"/>
    </source>
</evidence>
<dbReference type="Gene3D" id="3.30.499.10">
    <property type="entry name" value="Aconitase, domain 3"/>
    <property type="match status" value="2"/>
</dbReference>
<comment type="caution">
    <text evidence="18">The sequence shown here is derived from an EMBL/GenBank/DDBJ whole genome shotgun (WGS) entry which is preliminary data.</text>
</comment>
<sequence length="692" mass="75357">MALLQFISAGLPKVQIPTTVHSDHLIVSRDGAVDDLIRGRKEHQEVYAFLSSASKKYGIGWWKPGAGIIHTTIFENYAFPGGLIIGTDSHTPNAGGMGMLGIGVGGSDAVDAMAGMPWELMCPQVVGVRLTGRLQGWASSKDIICKLAGILSVSGRKGKVLEFLGPGTETLGATAMATVCNMSAEIGSTSCIFPYTEATYRYLSVTKREDIARLANSYKDVLLTADEGSEKHYDAVIEIDLDSLEPHINGPFTPDLSHPLSQMKNAVTNNDWPVEISHAMVGSCTNSSYEDLYKTSQLVIQAKAAGLPRVKTPFLISPGSEDIRATAESEGILQTLRDAGAVVLSSTCGPCVGQWQRTDVDVKGRERNTVVSSFNRNFVGRHDGNPETCSFVTSPEMVTAFAYAGRLNFNPIIDSLSIEGSAEGFRFTAPTDVELPLQFAVGEDFYQAPIHDADHVAVDIDPKSERLQLLEPFKPWSPGCAKDMSILAKVKGKCMTDHISPAGPWYKYRGHLENISHNMLLAASNAFLSSDSRLLGHTIHPLTKEASLIHEVARDLRDRGVRWCIVGDDNYGEGSSREHAAIEPRFLGGVAIIARSFARIHETNLKKQGMLPLTFADPRDYDRIQLGDRITLQGVEDGELRPGRQASMRVECAHAGEWVARLNHSYSEGQLRWLRAGSALNHIKQTVLRGGC</sequence>
<dbReference type="PANTHER" id="PTHR43160">
    <property type="entry name" value="ACONITATE HYDRATASE B"/>
    <property type="match status" value="1"/>
</dbReference>
<dbReference type="InterPro" id="IPR015928">
    <property type="entry name" value="Aconitase/3IPM_dehydase_swvl"/>
</dbReference>
<gene>
    <name evidence="18" type="ORF">ACET3X_004135</name>
</gene>
<feature type="domain" description="Aconitase A/isopropylmalate dehydratase small subunit swivel" evidence="17">
    <location>
        <begin position="484"/>
        <end position="617"/>
    </location>
</feature>
<dbReference type="Pfam" id="PF00330">
    <property type="entry name" value="Aconitase"/>
    <property type="match status" value="1"/>
</dbReference>
<accession>A0ABR3UMG8</accession>
<evidence type="ECO:0000256" key="13">
    <source>
        <dbReference type="ARBA" id="ARBA00023239"/>
    </source>
</evidence>
<evidence type="ECO:0000313" key="19">
    <source>
        <dbReference type="Proteomes" id="UP001578633"/>
    </source>
</evidence>
<keyword evidence="13" id="KW-0456">Lyase</keyword>
<comment type="similarity">
    <text evidence="4">Belongs to the aconitase/IPM isomerase family.</text>
</comment>
<dbReference type="InterPro" id="IPR050926">
    <property type="entry name" value="Aconitase/IPM_isomerase"/>
</dbReference>
<evidence type="ECO:0000256" key="10">
    <source>
        <dbReference type="ARBA" id="ARBA00023004"/>
    </source>
</evidence>
<dbReference type="EMBL" id="JBHGVX010000003">
    <property type="protein sequence ID" value="KAL1797529.1"/>
    <property type="molecule type" value="Genomic_DNA"/>
</dbReference>
<dbReference type="EC" id="4.2.1.3" evidence="5"/>
<protein>
    <recommendedName>
        <fullName evidence="6">Aconitate hydratase, mitochondrial</fullName>
        <ecNumber evidence="5">4.2.1.3</ecNumber>
    </recommendedName>
    <alternativeName>
        <fullName evidence="15">Citrate hydro-lyase</fullName>
    </alternativeName>
</protein>
<keyword evidence="11" id="KW-0411">Iron-sulfur</keyword>
<evidence type="ECO:0000256" key="3">
    <source>
        <dbReference type="ARBA" id="ARBA00004717"/>
    </source>
</evidence>
<evidence type="ECO:0000256" key="11">
    <source>
        <dbReference type="ARBA" id="ARBA00023014"/>
    </source>
</evidence>
<comment type="catalytic activity">
    <reaction evidence="14">
        <text>citrate = D-threo-isocitrate</text>
        <dbReference type="Rhea" id="RHEA:10336"/>
        <dbReference type="ChEBI" id="CHEBI:15562"/>
        <dbReference type="ChEBI" id="CHEBI:16947"/>
        <dbReference type="EC" id="4.2.1.3"/>
    </reaction>
</comment>
<evidence type="ECO:0000256" key="9">
    <source>
        <dbReference type="ARBA" id="ARBA00022946"/>
    </source>
</evidence>
<feature type="domain" description="Aconitase/3-isopropylmalate dehydratase large subunit alpha/beta/alpha" evidence="16">
    <location>
        <begin position="13"/>
        <end position="405"/>
    </location>
</feature>
<dbReference type="GeneID" id="96084457"/>
<dbReference type="Pfam" id="PF00694">
    <property type="entry name" value="Aconitase_C"/>
    <property type="match status" value="1"/>
</dbReference>
<evidence type="ECO:0000256" key="8">
    <source>
        <dbReference type="ARBA" id="ARBA00022723"/>
    </source>
</evidence>
<dbReference type="PROSITE" id="PS01244">
    <property type="entry name" value="ACONITASE_2"/>
    <property type="match status" value="1"/>
</dbReference>
<evidence type="ECO:0000313" key="18">
    <source>
        <dbReference type="EMBL" id="KAL1797529.1"/>
    </source>
</evidence>
<evidence type="ECO:0000259" key="17">
    <source>
        <dbReference type="Pfam" id="PF00694"/>
    </source>
</evidence>
<proteinExistence type="inferred from homology"/>
<evidence type="ECO:0000256" key="15">
    <source>
        <dbReference type="ARBA" id="ARBA00029682"/>
    </source>
</evidence>
<dbReference type="InterPro" id="IPR036008">
    <property type="entry name" value="Aconitase_4Fe-4S_dom"/>
</dbReference>
<dbReference type="Gene3D" id="3.20.19.10">
    <property type="entry name" value="Aconitase, domain 4"/>
    <property type="match status" value="1"/>
</dbReference>
<name>A0ABR3UMG8_9PLEO</name>
<dbReference type="InterPro" id="IPR006248">
    <property type="entry name" value="Aconitase_mito-like"/>
</dbReference>
<keyword evidence="7" id="KW-0816">Tricarboxylic acid cycle</keyword>
<dbReference type="InterPro" id="IPR000573">
    <property type="entry name" value="AconitaseA/IPMdHydase_ssu_swvl"/>
</dbReference>
<evidence type="ECO:0000256" key="4">
    <source>
        <dbReference type="ARBA" id="ARBA00007185"/>
    </source>
</evidence>
<evidence type="ECO:0000256" key="2">
    <source>
        <dbReference type="ARBA" id="ARBA00004173"/>
    </source>
</evidence>
<dbReference type="PROSITE" id="PS00450">
    <property type="entry name" value="ACONITASE_1"/>
    <property type="match status" value="1"/>
</dbReference>
<evidence type="ECO:0000256" key="14">
    <source>
        <dbReference type="ARBA" id="ARBA00023501"/>
    </source>
</evidence>
<dbReference type="Gene3D" id="3.40.1060.10">
    <property type="entry name" value="Aconitase, Domain 2"/>
    <property type="match status" value="1"/>
</dbReference>
<dbReference type="Proteomes" id="UP001578633">
    <property type="component" value="Chromosome 3"/>
</dbReference>
<dbReference type="SUPFAM" id="SSF53732">
    <property type="entry name" value="Aconitase iron-sulfur domain"/>
    <property type="match status" value="1"/>
</dbReference>
<comment type="subcellular location">
    <subcellularLocation>
        <location evidence="2">Mitochondrion</location>
    </subcellularLocation>
</comment>
<keyword evidence="12" id="KW-0496">Mitochondrion</keyword>
<dbReference type="InterPro" id="IPR015932">
    <property type="entry name" value="Aconitase_dom2"/>
</dbReference>
<dbReference type="PANTHER" id="PTHR43160:SF3">
    <property type="entry name" value="ACONITATE HYDRATASE, MITOCHONDRIAL"/>
    <property type="match status" value="1"/>
</dbReference>
<dbReference type="InterPro" id="IPR018136">
    <property type="entry name" value="Aconitase_4Fe-4S_BS"/>
</dbReference>
<keyword evidence="9" id="KW-0809">Transit peptide</keyword>
<evidence type="ECO:0000256" key="12">
    <source>
        <dbReference type="ARBA" id="ARBA00023128"/>
    </source>
</evidence>
<dbReference type="SUPFAM" id="SSF52016">
    <property type="entry name" value="LeuD/IlvD-like"/>
    <property type="match status" value="1"/>
</dbReference>
<evidence type="ECO:0000256" key="7">
    <source>
        <dbReference type="ARBA" id="ARBA00022532"/>
    </source>
</evidence>
<evidence type="ECO:0000256" key="5">
    <source>
        <dbReference type="ARBA" id="ARBA00012926"/>
    </source>
</evidence>
<dbReference type="RefSeq" id="XP_069308113.1">
    <property type="nucleotide sequence ID" value="XM_069450307.1"/>
</dbReference>
<keyword evidence="8" id="KW-0479">Metal-binding</keyword>
<comment type="cofactor">
    <cofactor evidence="1">
        <name>[4Fe-4S] cluster</name>
        <dbReference type="ChEBI" id="CHEBI:49883"/>
    </cofactor>
</comment>
<reference evidence="18 19" key="1">
    <citation type="submission" date="2024-09" db="EMBL/GenBank/DDBJ databases">
        <title>T2T genomes of carrot and Alternaria dauci and their utility for understanding host-pathogen interaction during carrot leaf blight disease.</title>
        <authorList>
            <person name="Liu W."/>
            <person name="Xu S."/>
            <person name="Ou C."/>
            <person name="Liu X."/>
            <person name="Zhuang F."/>
            <person name="Deng X.W."/>
        </authorList>
    </citation>
    <scope>NUCLEOTIDE SEQUENCE [LARGE SCALE GENOMIC DNA]</scope>
    <source>
        <strain evidence="18 19">A2016</strain>
    </source>
</reference>
<comment type="pathway">
    <text evidence="3">Carbohydrate metabolism; tricarboxylic acid cycle; isocitrate from oxaloacetate: step 2/2.</text>
</comment>
<evidence type="ECO:0000259" key="16">
    <source>
        <dbReference type="Pfam" id="PF00330"/>
    </source>
</evidence>
<dbReference type="NCBIfam" id="NF005558">
    <property type="entry name" value="PRK07229.1"/>
    <property type="match status" value="1"/>
</dbReference>
<organism evidence="18 19">
    <name type="scientific">Alternaria dauci</name>
    <dbReference type="NCBI Taxonomy" id="48095"/>
    <lineage>
        <taxon>Eukaryota</taxon>
        <taxon>Fungi</taxon>
        <taxon>Dikarya</taxon>
        <taxon>Ascomycota</taxon>
        <taxon>Pezizomycotina</taxon>
        <taxon>Dothideomycetes</taxon>
        <taxon>Pleosporomycetidae</taxon>
        <taxon>Pleosporales</taxon>
        <taxon>Pleosporineae</taxon>
        <taxon>Pleosporaceae</taxon>
        <taxon>Alternaria</taxon>
        <taxon>Alternaria sect. Porri</taxon>
    </lineage>
</organism>
<keyword evidence="19" id="KW-1185">Reference proteome</keyword>
<dbReference type="NCBIfam" id="TIGR01340">
    <property type="entry name" value="aconitase_mito"/>
    <property type="match status" value="1"/>
</dbReference>
<keyword evidence="10" id="KW-0408">Iron</keyword>
<dbReference type="InterPro" id="IPR001030">
    <property type="entry name" value="Acoase/IPM_deHydtase_lsu_aba"/>
</dbReference>
<dbReference type="PRINTS" id="PR00415">
    <property type="entry name" value="ACONITASE"/>
</dbReference>
<dbReference type="InterPro" id="IPR015931">
    <property type="entry name" value="Acnase/IPM_dHydase_lsu_aba_1/3"/>
</dbReference>